<dbReference type="KEGG" id="pmai:CF386_08500"/>
<feature type="domain" description="Photolyase/cryptochrome alpha/beta" evidence="8">
    <location>
        <begin position="10"/>
        <end position="140"/>
    </location>
</feature>
<dbReference type="Gene3D" id="1.10.579.10">
    <property type="entry name" value="DNA Cyclobutane Dipyrimidine Photolyase, subunit A, domain 3"/>
    <property type="match status" value="1"/>
</dbReference>
<evidence type="ECO:0000256" key="6">
    <source>
        <dbReference type="PIRSR" id="PIRSR602081-1"/>
    </source>
</evidence>
<proteinExistence type="inferred from homology"/>
<dbReference type="InterPro" id="IPR036134">
    <property type="entry name" value="Crypto/Photolyase_FAD-like_sf"/>
</dbReference>
<comment type="similarity">
    <text evidence="2">Belongs to the DNA photolyase class-1 family.</text>
</comment>
<evidence type="ECO:0000256" key="3">
    <source>
        <dbReference type="ARBA" id="ARBA00022630"/>
    </source>
</evidence>
<dbReference type="Proteomes" id="UP000242175">
    <property type="component" value="Chromosome small"/>
</dbReference>
<keyword evidence="9" id="KW-0456">Lyase</keyword>
<dbReference type="Pfam" id="PF00875">
    <property type="entry name" value="DNA_photolyase"/>
    <property type="match status" value="1"/>
</dbReference>
<feature type="binding site" evidence="6">
    <location>
        <position position="220"/>
    </location>
    <ligand>
        <name>FAD</name>
        <dbReference type="ChEBI" id="CHEBI:57692"/>
    </ligand>
</feature>
<dbReference type="RefSeq" id="WP_089074008.1">
    <property type="nucleotide sequence ID" value="NZ_CBCSAM010000002.1"/>
</dbReference>
<dbReference type="SUPFAM" id="SSF48173">
    <property type="entry name" value="Cryptochrome/photolyase FAD-binding domain"/>
    <property type="match status" value="1"/>
</dbReference>
<feature type="binding site" evidence="6">
    <location>
        <position position="275"/>
    </location>
    <ligand>
        <name>FAD</name>
        <dbReference type="ChEBI" id="CHEBI:57692"/>
    </ligand>
</feature>
<keyword evidence="5 7" id="KW-0157">Chromophore</keyword>
<comment type="cofactor">
    <cofactor evidence="1">
        <name>(6R)-5,10-methylene-5,6,7,8-tetrahydrofolate</name>
        <dbReference type="ChEBI" id="CHEBI:15636"/>
    </cofactor>
</comment>
<dbReference type="PRINTS" id="PR00147">
    <property type="entry name" value="DNAPHOTLYASE"/>
</dbReference>
<dbReference type="InterPro" id="IPR002081">
    <property type="entry name" value="Cryptochrome/DNA_photolyase_1"/>
</dbReference>
<dbReference type="AlphaFoldDB" id="A0A220VFR4"/>
<evidence type="ECO:0000256" key="2">
    <source>
        <dbReference type="ARBA" id="ARBA00005862"/>
    </source>
</evidence>
<keyword evidence="10" id="KW-1185">Reference proteome</keyword>
<feature type="binding site" evidence="6">
    <location>
        <begin position="234"/>
        <end position="238"/>
    </location>
    <ligand>
        <name>FAD</name>
        <dbReference type="ChEBI" id="CHEBI:57692"/>
    </ligand>
</feature>
<evidence type="ECO:0000259" key="8">
    <source>
        <dbReference type="PROSITE" id="PS51645"/>
    </source>
</evidence>
<accession>A0A220VFR4</accession>
<evidence type="ECO:0000313" key="9">
    <source>
        <dbReference type="EMBL" id="ASK79100.1"/>
    </source>
</evidence>
<dbReference type="Pfam" id="PF03441">
    <property type="entry name" value="FAD_binding_7"/>
    <property type="match status" value="1"/>
</dbReference>
<reference evidence="9 10" key="1">
    <citation type="journal article" date="2016" name="Int. J. Syst. Evol. Microbiol.">
        <title>Paraphotobacterium marinum gen. nov., sp. nov., a member of the family Vibrionaceae, isolated from surface seawater.</title>
        <authorList>
            <person name="Huang Z."/>
            <person name="Dong C."/>
            <person name="Shao Z."/>
        </authorList>
    </citation>
    <scope>NUCLEOTIDE SEQUENCE [LARGE SCALE GENOMIC DNA]</scope>
    <source>
        <strain evidence="9 10">NSCS20N07D</strain>
    </source>
</reference>
<protein>
    <submittedName>
        <fullName evidence="9">Deoxyribodipyrimidine photolyase</fullName>
    </submittedName>
</protein>
<dbReference type="GO" id="GO:0071949">
    <property type="term" value="F:FAD binding"/>
    <property type="evidence" value="ECO:0007669"/>
    <property type="project" value="TreeGrafter"/>
</dbReference>
<comment type="similarity">
    <text evidence="7">Belongs to the DNA photolyase family.</text>
</comment>
<dbReference type="GO" id="GO:0003677">
    <property type="term" value="F:DNA binding"/>
    <property type="evidence" value="ECO:0007669"/>
    <property type="project" value="TreeGrafter"/>
</dbReference>
<dbReference type="PANTHER" id="PTHR11455:SF9">
    <property type="entry name" value="CRYPTOCHROME CIRCADIAN CLOCK 5 ISOFORM X1"/>
    <property type="match status" value="1"/>
</dbReference>
<dbReference type="Gene3D" id="3.40.50.620">
    <property type="entry name" value="HUPs"/>
    <property type="match status" value="1"/>
</dbReference>
<dbReference type="PROSITE" id="PS00394">
    <property type="entry name" value="DNA_PHOTOLYASES_1_1"/>
    <property type="match status" value="1"/>
</dbReference>
<gene>
    <name evidence="9" type="ORF">CF386_08500</name>
</gene>
<dbReference type="InterPro" id="IPR036155">
    <property type="entry name" value="Crypto/Photolyase_N_sf"/>
</dbReference>
<evidence type="ECO:0000256" key="7">
    <source>
        <dbReference type="RuleBase" id="RU004182"/>
    </source>
</evidence>
<name>A0A220VFR4_9GAMM</name>
<sequence>MIKKNTNLTNISIVWLKKDLRIHDHEPFFEAQKLDIPILPLYVFEPEYWKQPYSSIRQWKFIEQTLVELNQKLTNKDQPLVFKCGNILKVLTDFSNHFNIIHIFAHEETGTMWTYKRDQQVIDWCKKNNIQYHAYPYNGVIRYLKTRDHWQKIRTKRLHSSTIPEIVNFKIPLKMKSDSFPTHEYFNHNITDAEQTYLKGGHTYAQKILLNFLSQDYRYYLKYRSKPPSNHQSTSRMSPYLTYGLLSVKEIYRLIQEKLNESYSNKFVEHSLSAFESRLMWRCHFIQKLEDQPNIEIESMHPSFNGFNQTFNKDYFDAWKVGLTGFPLIDASMRYLLKFGWINFRMRAMLSSFAAYNLQINWQVFGNYLAQLFIDFEPGIHFSQIQMQSGVTGINAIRIYNPIKQASEHDPDGVFVKKHVPELSNIPKEWILEPWKMPKEIQKKCNFVPGIDYPYPIVDFQTSSKQAKEIISHFRKKAGFKETSKKVYKKLGSRKKNNKTKTVNKNQIELNFS</sequence>
<dbReference type="InterPro" id="IPR014729">
    <property type="entry name" value="Rossmann-like_a/b/a_fold"/>
</dbReference>
<dbReference type="OrthoDB" id="9772484at2"/>
<dbReference type="InterPro" id="IPR005101">
    <property type="entry name" value="Cryptochr/Photolyase_FAD-bd"/>
</dbReference>
<comment type="cofactor">
    <cofactor evidence="6">
        <name>FAD</name>
        <dbReference type="ChEBI" id="CHEBI:57692"/>
    </cofactor>
    <text evidence="6">Binds 1 FAD per subunit.</text>
</comment>
<evidence type="ECO:0000256" key="4">
    <source>
        <dbReference type="ARBA" id="ARBA00022827"/>
    </source>
</evidence>
<dbReference type="GO" id="GO:0006950">
    <property type="term" value="P:response to stress"/>
    <property type="evidence" value="ECO:0007669"/>
    <property type="project" value="UniProtKB-ARBA"/>
</dbReference>
<evidence type="ECO:0000256" key="5">
    <source>
        <dbReference type="ARBA" id="ARBA00022991"/>
    </source>
</evidence>
<dbReference type="GO" id="GO:0006139">
    <property type="term" value="P:nucleobase-containing compound metabolic process"/>
    <property type="evidence" value="ECO:0007669"/>
    <property type="project" value="UniProtKB-ARBA"/>
</dbReference>
<dbReference type="GO" id="GO:0009416">
    <property type="term" value="P:response to light stimulus"/>
    <property type="evidence" value="ECO:0007669"/>
    <property type="project" value="TreeGrafter"/>
</dbReference>
<dbReference type="PROSITE" id="PS51645">
    <property type="entry name" value="PHR_CRY_ALPHA_BETA"/>
    <property type="match status" value="1"/>
</dbReference>
<dbReference type="EMBL" id="CP022356">
    <property type="protein sequence ID" value="ASK79100.1"/>
    <property type="molecule type" value="Genomic_DNA"/>
</dbReference>
<dbReference type="InterPro" id="IPR018394">
    <property type="entry name" value="DNA_photolyase_1_CS_C"/>
</dbReference>
<dbReference type="InterPro" id="IPR006050">
    <property type="entry name" value="DNA_photolyase_N"/>
</dbReference>
<dbReference type="SUPFAM" id="SSF52425">
    <property type="entry name" value="Cryptochrome/photolyase, N-terminal domain"/>
    <property type="match status" value="1"/>
</dbReference>
<keyword evidence="4 6" id="KW-0274">FAD</keyword>
<evidence type="ECO:0000256" key="1">
    <source>
        <dbReference type="ARBA" id="ARBA00001932"/>
    </source>
</evidence>
<dbReference type="PANTHER" id="PTHR11455">
    <property type="entry name" value="CRYPTOCHROME"/>
    <property type="match status" value="1"/>
</dbReference>
<dbReference type="GO" id="GO:0003904">
    <property type="term" value="F:deoxyribodipyrimidine photo-lyase activity"/>
    <property type="evidence" value="ECO:0007669"/>
    <property type="project" value="TreeGrafter"/>
</dbReference>
<evidence type="ECO:0000313" key="10">
    <source>
        <dbReference type="Proteomes" id="UP000242175"/>
    </source>
</evidence>
<keyword evidence="3 6" id="KW-0285">Flavoprotein</keyword>
<organism evidence="9 10">
    <name type="scientific">Paraphotobacterium marinum</name>
    <dbReference type="NCBI Taxonomy" id="1755811"/>
    <lineage>
        <taxon>Bacteria</taxon>
        <taxon>Pseudomonadati</taxon>
        <taxon>Pseudomonadota</taxon>
        <taxon>Gammaproteobacteria</taxon>
        <taxon>Vibrionales</taxon>
        <taxon>Vibrionaceae</taxon>
        <taxon>Paraphotobacterium</taxon>
    </lineage>
</organism>
<dbReference type="Gene3D" id="1.25.40.80">
    <property type="match status" value="1"/>
</dbReference>